<dbReference type="Proteomes" id="UP001148662">
    <property type="component" value="Unassembled WGS sequence"/>
</dbReference>
<reference evidence="1" key="1">
    <citation type="submission" date="2022-07" db="EMBL/GenBank/DDBJ databases">
        <title>Genome Sequence of Phlebia brevispora.</title>
        <authorList>
            <person name="Buettner E."/>
        </authorList>
    </citation>
    <scope>NUCLEOTIDE SEQUENCE</scope>
    <source>
        <strain evidence="1">MPL23</strain>
    </source>
</reference>
<organism evidence="1 2">
    <name type="scientific">Phlebia brevispora</name>
    <dbReference type="NCBI Taxonomy" id="194682"/>
    <lineage>
        <taxon>Eukaryota</taxon>
        <taxon>Fungi</taxon>
        <taxon>Dikarya</taxon>
        <taxon>Basidiomycota</taxon>
        <taxon>Agaricomycotina</taxon>
        <taxon>Agaricomycetes</taxon>
        <taxon>Polyporales</taxon>
        <taxon>Meruliaceae</taxon>
        <taxon>Phlebia</taxon>
    </lineage>
</organism>
<sequence>MAASPETAESELESFDFPPSLVRIAASPFDKTGADIVLLSSDKVAFHVYKAVLILASSFFEDMFSLKQPPTPMSDEGSVEPPVIDVTEDSETLDALLRICYPIDDPKIDTLDHLDKVLVAALKYDIPIAIKMLRRKLQKSISASPLEVFAIACTHLLEDEARRAAEHWKTVMRVSDDANSTDFGLTVPGMTFSPRMRDVSAGAYYRLLVYLRTGTLSTKFCTPSPAPPADVPSPFKMTSSDVYYIASAPGVFGITAFSVDVSANVLEELLQLCYPLGVVQPHRNLPSPRFYSQVVSTALRYNMHAVVRTIRRNMSEVAREQPLTIFLIAARFGWTAEAQTAAEYLANESLDDMYSGELEVCLAGLYHELLRYQHTCHVATLKIYREFESETGHYRYSVADGGWKRAWFNPITRMPSSSVRMIPSVIAELHAEKRGRGGTFDVKNISETTRVLEAKVKEALRYSLMMQHPNETSISILKKYCHVWRAGHSLYTMEAHHTVGFVEKGKSSELFCAESTMWAAL</sequence>
<comment type="caution">
    <text evidence="1">The sequence shown here is derived from an EMBL/GenBank/DDBJ whole genome shotgun (WGS) entry which is preliminary data.</text>
</comment>
<dbReference type="EMBL" id="JANHOG010000014">
    <property type="protein sequence ID" value="KAJ3559678.1"/>
    <property type="molecule type" value="Genomic_DNA"/>
</dbReference>
<gene>
    <name evidence="1" type="ORF">NM688_g208</name>
</gene>
<proteinExistence type="predicted"/>
<evidence type="ECO:0000313" key="2">
    <source>
        <dbReference type="Proteomes" id="UP001148662"/>
    </source>
</evidence>
<accession>A0ACC1TF62</accession>
<keyword evidence="2" id="KW-1185">Reference proteome</keyword>
<name>A0ACC1TF62_9APHY</name>
<evidence type="ECO:0000313" key="1">
    <source>
        <dbReference type="EMBL" id="KAJ3559678.1"/>
    </source>
</evidence>
<protein>
    <submittedName>
        <fullName evidence="1">Uncharacterized protein</fullName>
    </submittedName>
</protein>